<dbReference type="CDD" id="cd01166">
    <property type="entry name" value="KdgK"/>
    <property type="match status" value="1"/>
</dbReference>
<dbReference type="InterPro" id="IPR029056">
    <property type="entry name" value="Ribokinase-like"/>
</dbReference>
<protein>
    <submittedName>
        <fullName evidence="5">Sugar kinase</fullName>
    </submittedName>
</protein>
<dbReference type="RefSeq" id="WP_121791911.1">
    <property type="nucleotide sequence ID" value="NZ_QLQC01000015.1"/>
</dbReference>
<dbReference type="OrthoDB" id="9813569at2"/>
<dbReference type="Proteomes" id="UP000269148">
    <property type="component" value="Unassembled WGS sequence"/>
</dbReference>
<dbReference type="Gene3D" id="3.40.1190.20">
    <property type="match status" value="1"/>
</dbReference>
<evidence type="ECO:0000256" key="3">
    <source>
        <dbReference type="ARBA" id="ARBA00022777"/>
    </source>
</evidence>
<dbReference type="InterPro" id="IPR011611">
    <property type="entry name" value="PfkB_dom"/>
</dbReference>
<dbReference type="EMBL" id="QLQD01000012">
    <property type="protein sequence ID" value="RLU59118.1"/>
    <property type="molecule type" value="Genomic_DNA"/>
</dbReference>
<dbReference type="SUPFAM" id="SSF53613">
    <property type="entry name" value="Ribokinase-like"/>
    <property type="match status" value="1"/>
</dbReference>
<dbReference type="PANTHER" id="PTHR43320">
    <property type="entry name" value="SUGAR KINASE"/>
    <property type="match status" value="1"/>
</dbReference>
<comment type="similarity">
    <text evidence="1">Belongs to the carbohydrate kinase PfkB family.</text>
</comment>
<dbReference type="AlphaFoldDB" id="A0A3L8GJE9"/>
<evidence type="ECO:0000313" key="5">
    <source>
        <dbReference type="EMBL" id="RLU59118.1"/>
    </source>
</evidence>
<evidence type="ECO:0000259" key="4">
    <source>
        <dbReference type="Pfam" id="PF00294"/>
    </source>
</evidence>
<dbReference type="STRING" id="1346.BMF34_01170"/>
<sequence>MPKILFFGETLMRLSPQDKTHLSNAETCQLFFGGTEVNVARALEGMGQETRLLTCLPNTRLGQNLLTFLEQNKIDTQFIQKSGERLGLYFLENAFGCRQAFLDYDRKHSSIHNLCYDKIDLDALFDDVSLFHFSGITLSLSKDIQKISHLLLEEAQKRGIKISFDLNYRRSLLAADQAKKLFSEFASYADICFGIEPLMANASDLTFFKREQACEDDIESRMLALMETFHFEALFHTHRHLDSFGRNHYKAYMLSVHDGFITSQTITTPVLERVGSGDAFVAGALYQLLQTADAKRTVDFAVASASLKCTLKGDNMFESPNTISKVLNLAQDIIR</sequence>
<proteinExistence type="inferred from homology"/>
<evidence type="ECO:0000256" key="1">
    <source>
        <dbReference type="ARBA" id="ARBA00010688"/>
    </source>
</evidence>
<name>A0A3L8GJE9_STRIN</name>
<dbReference type="Pfam" id="PF00294">
    <property type="entry name" value="PfkB"/>
    <property type="match status" value="1"/>
</dbReference>
<comment type="caution">
    <text evidence="5">The sequence shown here is derived from an EMBL/GenBank/DDBJ whole genome shotgun (WGS) entry which is preliminary data.</text>
</comment>
<dbReference type="GO" id="GO:0016301">
    <property type="term" value="F:kinase activity"/>
    <property type="evidence" value="ECO:0007669"/>
    <property type="project" value="UniProtKB-KW"/>
</dbReference>
<keyword evidence="2" id="KW-0808">Transferase</keyword>
<feature type="domain" description="Carbohydrate kinase PfkB" evidence="4">
    <location>
        <begin position="1"/>
        <end position="315"/>
    </location>
</feature>
<dbReference type="PANTHER" id="PTHR43320:SF2">
    <property type="entry name" value="2-DEHYDRO-3-DEOXYGLUCONOKINASE_2-DEHYDRO-3-DEOXYGALACTONOKINASE"/>
    <property type="match status" value="1"/>
</dbReference>
<gene>
    <name evidence="5" type="ORF">DIY07_00915</name>
</gene>
<evidence type="ECO:0000313" key="6">
    <source>
        <dbReference type="Proteomes" id="UP000269148"/>
    </source>
</evidence>
<reference evidence="5 6" key="1">
    <citation type="submission" date="2018-06" db="EMBL/GenBank/DDBJ databases">
        <title>Mutators as drivers of adaptation in pathogenic bacteria and a risk factor for host jumps and vaccine escape.</title>
        <authorList>
            <person name="Barnes A.C."/>
            <person name="Silayeva O."/>
        </authorList>
    </citation>
    <scope>NUCLEOTIDE SEQUENCE [LARGE SCALE GENOMIC DNA]</scope>
    <source>
        <strain evidence="5 6">QMA0445</strain>
    </source>
</reference>
<dbReference type="InterPro" id="IPR052700">
    <property type="entry name" value="Carb_kinase_PfkB-like"/>
</dbReference>
<keyword evidence="3 5" id="KW-0418">Kinase</keyword>
<accession>A0A3L8GJE9</accession>
<evidence type="ECO:0000256" key="2">
    <source>
        <dbReference type="ARBA" id="ARBA00022679"/>
    </source>
</evidence>
<organism evidence="5 6">
    <name type="scientific">Streptococcus iniae</name>
    <name type="common">Streptococcus shiloi</name>
    <dbReference type="NCBI Taxonomy" id="1346"/>
    <lineage>
        <taxon>Bacteria</taxon>
        <taxon>Bacillati</taxon>
        <taxon>Bacillota</taxon>
        <taxon>Bacilli</taxon>
        <taxon>Lactobacillales</taxon>
        <taxon>Streptococcaceae</taxon>
        <taxon>Streptococcus</taxon>
    </lineage>
</organism>